<gene>
    <name evidence="3" type="primary">LOC115875501</name>
</gene>
<organism evidence="2 3">
    <name type="scientific">Sitophilus oryzae</name>
    <name type="common">Rice weevil</name>
    <name type="synonym">Curculio oryzae</name>
    <dbReference type="NCBI Taxonomy" id="7048"/>
    <lineage>
        <taxon>Eukaryota</taxon>
        <taxon>Metazoa</taxon>
        <taxon>Ecdysozoa</taxon>
        <taxon>Arthropoda</taxon>
        <taxon>Hexapoda</taxon>
        <taxon>Insecta</taxon>
        <taxon>Pterygota</taxon>
        <taxon>Neoptera</taxon>
        <taxon>Endopterygota</taxon>
        <taxon>Coleoptera</taxon>
        <taxon>Polyphaga</taxon>
        <taxon>Cucujiformia</taxon>
        <taxon>Curculionidae</taxon>
        <taxon>Dryophthorinae</taxon>
        <taxon>Sitophilus</taxon>
    </lineage>
</organism>
<dbReference type="RefSeq" id="XP_030746835.1">
    <property type="nucleotide sequence ID" value="XM_030890975.1"/>
</dbReference>
<evidence type="ECO:0000313" key="3">
    <source>
        <dbReference type="RefSeq" id="XP_030746835.1"/>
    </source>
</evidence>
<dbReference type="AlphaFoldDB" id="A0A6J2X774"/>
<name>A0A6J2X774_SITOR</name>
<dbReference type="Proteomes" id="UP000504635">
    <property type="component" value="Unplaced"/>
</dbReference>
<evidence type="ECO:0000313" key="2">
    <source>
        <dbReference type="Proteomes" id="UP000504635"/>
    </source>
</evidence>
<dbReference type="PANTHER" id="PTHR34717">
    <property type="entry name" value="EG:BACR7A4.20 PROTEIN"/>
    <property type="match status" value="1"/>
</dbReference>
<sequence>MYMDILAGLLVIFLSFVYIQNKKEPKAIFGVYYQPGKWYFIKYPVFLLLVVLRRVKYYIVGKDGMFDIKELEKCQPLSSHPLAFDAVFFHGAAQNGIFLCGGTERRKDGVINGLLYILHPKYGLLKSEKLPNTKLQADSDGLQKGEWSAEGINFTPVEPMRRWNIEFKGKMRLHNDPDRLVQVEISAKWTSDLPWISFDLDLPAKMLARSISREPWSREKFEIMKEAHQTHYEQMGDLEGTLKIDGEELPLKLDSFRDHSFGFKRDWTLMHRYIFHMFYLENQTRITLGVICQPCTASHLEMGYVVQANGRVDVIESCDLLLWQHGETGKPSDELSFTFTAGDVIYECKVQYDLTVSHFVGNNEVVKMYERFLTCEINGVKGKGISEWNYNNLSGKFNLNQYVC</sequence>
<accession>A0A6J2X774</accession>
<dbReference type="KEGG" id="soy:115875501"/>
<dbReference type="InterPro" id="IPR055492">
    <property type="entry name" value="DUF7064"/>
</dbReference>
<keyword evidence="2" id="KW-1185">Reference proteome</keyword>
<reference evidence="3" key="1">
    <citation type="submission" date="2025-08" db="UniProtKB">
        <authorList>
            <consortium name="RefSeq"/>
        </authorList>
    </citation>
    <scope>IDENTIFICATION</scope>
    <source>
        <tissue evidence="3">Gonads</tissue>
    </source>
</reference>
<dbReference type="Pfam" id="PF23212">
    <property type="entry name" value="DUF7064"/>
    <property type="match status" value="1"/>
</dbReference>
<dbReference type="InParanoid" id="A0A6J2X774"/>
<evidence type="ECO:0000259" key="1">
    <source>
        <dbReference type="Pfam" id="PF23212"/>
    </source>
</evidence>
<feature type="domain" description="DUF7064" evidence="1">
    <location>
        <begin position="266"/>
        <end position="391"/>
    </location>
</feature>
<dbReference type="OrthoDB" id="5798273at2759"/>
<dbReference type="GeneID" id="115875501"/>
<protein>
    <submittedName>
        <fullName evidence="3">Uncharacterized protein LOC115875501</fullName>
    </submittedName>
</protein>
<dbReference type="PANTHER" id="PTHR34717:SF1">
    <property type="entry name" value="EG:BACR7A4.20 PROTEIN"/>
    <property type="match status" value="1"/>
</dbReference>
<proteinExistence type="predicted"/>